<evidence type="ECO:0000313" key="3">
    <source>
        <dbReference type="Proteomes" id="UP000007519"/>
    </source>
</evidence>
<dbReference type="RefSeq" id="WP_015692998.1">
    <property type="nucleotide sequence ID" value="NC_016940.1"/>
</dbReference>
<dbReference type="SUPFAM" id="SSF52540">
    <property type="entry name" value="P-loop containing nucleoside triphosphate hydrolases"/>
    <property type="match status" value="1"/>
</dbReference>
<dbReference type="InterPro" id="IPR027417">
    <property type="entry name" value="P-loop_NTPase"/>
</dbReference>
<dbReference type="Pfam" id="PF03308">
    <property type="entry name" value="MeaB"/>
    <property type="match status" value="1"/>
</dbReference>
<dbReference type="EC" id="2.7.-.-" evidence="2"/>
<dbReference type="Gene3D" id="1.20.5.170">
    <property type="match status" value="1"/>
</dbReference>
<name>H6L860_SAPGL</name>
<evidence type="ECO:0000256" key="1">
    <source>
        <dbReference type="ARBA" id="ARBA00009625"/>
    </source>
</evidence>
<dbReference type="PANTHER" id="PTHR23408:SF3">
    <property type="entry name" value="METHYLMALONIC ACIDURIA TYPE A PROTEIN, MITOCHONDRIAL"/>
    <property type="match status" value="1"/>
</dbReference>
<evidence type="ECO:0000313" key="2">
    <source>
        <dbReference type="EMBL" id="AFC25388.1"/>
    </source>
</evidence>
<reference evidence="2 3" key="1">
    <citation type="journal article" date="2012" name="Stand. Genomic Sci.">
        <title>Complete genome sequencing and analysis of Saprospira grandis str. Lewin, a predatory marine bacterium.</title>
        <authorList>
            <person name="Saw J.H."/>
            <person name="Yuryev A."/>
            <person name="Kanbe M."/>
            <person name="Hou S."/>
            <person name="Young A.G."/>
            <person name="Aizawa S."/>
            <person name="Alam M."/>
        </authorList>
    </citation>
    <scope>NUCLEOTIDE SEQUENCE [LARGE SCALE GENOMIC DNA]</scope>
    <source>
        <strain evidence="2 3">Lewin</strain>
    </source>
</reference>
<dbReference type="eggNOG" id="COG1703">
    <property type="taxonomic scope" value="Bacteria"/>
</dbReference>
<dbReference type="KEGG" id="sgn:SGRA_2660"/>
<dbReference type="PANTHER" id="PTHR23408">
    <property type="entry name" value="METHYLMALONYL-COA MUTASE"/>
    <property type="match status" value="1"/>
</dbReference>
<dbReference type="GO" id="GO:0005525">
    <property type="term" value="F:GTP binding"/>
    <property type="evidence" value="ECO:0007669"/>
    <property type="project" value="InterPro"/>
</dbReference>
<dbReference type="Proteomes" id="UP000007519">
    <property type="component" value="Chromosome"/>
</dbReference>
<gene>
    <name evidence="2" type="primary">argK</name>
    <name evidence="2" type="ordered locus">SGRA_2660</name>
</gene>
<dbReference type="GO" id="GO:0003924">
    <property type="term" value="F:GTPase activity"/>
    <property type="evidence" value="ECO:0007669"/>
    <property type="project" value="InterPro"/>
</dbReference>
<dbReference type="GO" id="GO:0005737">
    <property type="term" value="C:cytoplasm"/>
    <property type="evidence" value="ECO:0007669"/>
    <property type="project" value="TreeGrafter"/>
</dbReference>
<dbReference type="NCBIfam" id="TIGR00750">
    <property type="entry name" value="lao"/>
    <property type="match status" value="1"/>
</dbReference>
<dbReference type="Gene3D" id="3.40.50.300">
    <property type="entry name" value="P-loop containing nucleotide triphosphate hydrolases"/>
    <property type="match status" value="1"/>
</dbReference>
<accession>H6L860</accession>
<proteinExistence type="inferred from homology"/>
<dbReference type="HOGENOM" id="CLU_043725_2_2_10"/>
<dbReference type="NCBIfam" id="NF006958">
    <property type="entry name" value="PRK09435.1"/>
    <property type="match status" value="1"/>
</dbReference>
<keyword evidence="3" id="KW-1185">Reference proteome</keyword>
<dbReference type="AlphaFoldDB" id="H6L860"/>
<dbReference type="Gene3D" id="1.10.287.130">
    <property type="match status" value="1"/>
</dbReference>
<dbReference type="InterPro" id="IPR005129">
    <property type="entry name" value="GTPase_ArgK"/>
</dbReference>
<organism evidence="2 3">
    <name type="scientific">Saprospira grandis (strain Lewin)</name>
    <dbReference type="NCBI Taxonomy" id="984262"/>
    <lineage>
        <taxon>Bacteria</taxon>
        <taxon>Pseudomonadati</taxon>
        <taxon>Bacteroidota</taxon>
        <taxon>Saprospiria</taxon>
        <taxon>Saprospirales</taxon>
        <taxon>Saprospiraceae</taxon>
        <taxon>Saprospira</taxon>
    </lineage>
</organism>
<dbReference type="GO" id="GO:0016740">
    <property type="term" value="F:transferase activity"/>
    <property type="evidence" value="ECO:0007669"/>
    <property type="project" value="UniProtKB-KW"/>
</dbReference>
<dbReference type="STRING" id="984262.SGRA_2660"/>
<dbReference type="CDD" id="cd03114">
    <property type="entry name" value="MMAA-like"/>
    <property type="match status" value="1"/>
</dbReference>
<comment type="similarity">
    <text evidence="1">Belongs to the SIMIBI class G3E GTPase family. ArgK/MeaB subfamily.</text>
</comment>
<keyword evidence="2" id="KW-0808">Transferase</keyword>
<sequence>MENNKDKKSALHIAKGITETPSFKKKQLARFKRRKPSVEELLQGILAQDRLLLSQAITLVESQKASDRIKADQLIEACLQQQKSSLRLGITGSPGVGKSTFIESFGQMLIQKGFRPAILAIDPSSQRTGGSILGDKTRMQTLSSHPQAFVRPSPAGDALGGVARKTREAIFLCETAGFSPIIIETVGVGQSELAVHSMVDFFMLLLLPNAGDELQGIKRGVVEMADLLLVNKADGEALQAAKRSKQQYRNALHLFPAQKSGWTPKVSLASGLHAQGLEAIWEQIQDYCQLTQNNNYWSQRRAEQAEYWMRQSIEQELLRHFYEHPKVQSQWPGWQSAVRNGQTSSFRAARELLKLVQKED</sequence>
<dbReference type="EMBL" id="CP002831">
    <property type="protein sequence ID" value="AFC25388.1"/>
    <property type="molecule type" value="Genomic_DNA"/>
</dbReference>
<protein>
    <submittedName>
        <fullName evidence="2">Arginine/ornithine transport system ATPase</fullName>
        <ecNumber evidence="2">2.7.-.-</ecNumber>
    </submittedName>
</protein>
<dbReference type="OrthoDB" id="9778292at2"/>